<evidence type="ECO:0000259" key="5">
    <source>
        <dbReference type="Pfam" id="PF00195"/>
    </source>
</evidence>
<dbReference type="InterPro" id="IPR018088">
    <property type="entry name" value="Chalcone/stilbene_synthase_AS"/>
</dbReference>
<dbReference type="GO" id="GO:0030639">
    <property type="term" value="P:polyketide biosynthetic process"/>
    <property type="evidence" value="ECO:0007669"/>
    <property type="project" value="TreeGrafter"/>
</dbReference>
<dbReference type="InterPro" id="IPR012328">
    <property type="entry name" value="Chalcone/stilbene_synt_C"/>
</dbReference>
<feature type="active site" description="Acyl-thioester intermediate" evidence="4">
    <location>
        <position position="147"/>
    </location>
</feature>
<keyword evidence="3" id="KW-0012">Acyltransferase</keyword>
<dbReference type="PIRSF" id="PIRSF000451">
    <property type="entry name" value="PKS_III"/>
    <property type="match status" value="1"/>
</dbReference>
<reference evidence="7" key="1">
    <citation type="journal article" date="2018" name="J. Ind. Microbiol. Biotechnol.">
        <title>Genome mining reveals uncommon alkylpyrones as type III PKS products from myxobacteria.</title>
        <authorList>
            <person name="Hug J.J."/>
            <person name="Panter F."/>
            <person name="Krug D."/>
            <person name="Muller R."/>
        </authorList>
    </citation>
    <scope>NUCLEOTIDE SEQUENCE</scope>
    <source>
        <strain evidence="7">MNa10638</strain>
    </source>
</reference>
<evidence type="ECO:0000313" key="7">
    <source>
        <dbReference type="EMBL" id="AYM52705.1"/>
    </source>
</evidence>
<evidence type="ECO:0000256" key="1">
    <source>
        <dbReference type="ARBA" id="ARBA00005531"/>
    </source>
</evidence>
<sequence>MSARVGVLSVATASPEHRLPQAEAKRFAASFFADDFSHSGSQELERLLASYDNAGVAERQTGRPLSWIGEPRSFPEKNAAYLEQAELLSTRAGAAALARAGIDRSELGAVVFASSTGISTPSLDGRLLQTLDLPRTCMRVPMWGLGCAGGGAGLARGLALARGLNAPVLVIACELCSLTFVHGDRRKANLIAVALFGDGAAAVVVGPEPWWRAADPQGPELLAPYSRLLDASEHVMGWDLEPEGLRVRFAPTIPGIVTEVARDMLEEAAVCSGLDPGEVRHLVVHPGGRKVLDAYEHTLGLEPARLRHAREVLRDHGNMSSPTALFVLERFLADTPASGEAGLLLALGPGFCAEGVGFRW</sequence>
<dbReference type="EMBL" id="MH908882">
    <property type="protein sequence ID" value="AYM52705.1"/>
    <property type="molecule type" value="Genomic_DNA"/>
</dbReference>
<name>A0A3S7UVB7_9BACT</name>
<accession>A0A3S7UVB7</accession>
<dbReference type="PROSITE" id="PS00441">
    <property type="entry name" value="CHALCONE_SYNTH"/>
    <property type="match status" value="1"/>
</dbReference>
<proteinExistence type="inferred from homology"/>
<dbReference type="Pfam" id="PF02797">
    <property type="entry name" value="Chal_sti_synt_C"/>
    <property type="match status" value="1"/>
</dbReference>
<dbReference type="PANTHER" id="PTHR11877">
    <property type="entry name" value="HYDROXYMETHYLGLUTARYL-COA SYNTHASE"/>
    <property type="match status" value="1"/>
</dbReference>
<dbReference type="Pfam" id="PF00195">
    <property type="entry name" value="Chal_sti_synt_N"/>
    <property type="match status" value="1"/>
</dbReference>
<dbReference type="CDD" id="cd00831">
    <property type="entry name" value="CHS_like"/>
    <property type="match status" value="1"/>
</dbReference>
<feature type="domain" description="Chalcone/stilbene synthase N-terminal" evidence="5">
    <location>
        <begin position="85"/>
        <end position="209"/>
    </location>
</feature>
<comment type="similarity">
    <text evidence="1">Belongs to the thiolase-like superfamily. Chalcone/stilbene synthases family.</text>
</comment>
<evidence type="ECO:0000256" key="3">
    <source>
        <dbReference type="ARBA" id="ARBA00023315"/>
    </source>
</evidence>
<dbReference type="InterPro" id="IPR016039">
    <property type="entry name" value="Thiolase-like"/>
</dbReference>
<dbReference type="InterPro" id="IPR001099">
    <property type="entry name" value="Chalcone/stilbene_synt_N"/>
</dbReference>
<dbReference type="InterPro" id="IPR011141">
    <property type="entry name" value="Polyketide_synthase_type-III"/>
</dbReference>
<dbReference type="GO" id="GO:0016747">
    <property type="term" value="F:acyltransferase activity, transferring groups other than amino-acyl groups"/>
    <property type="evidence" value="ECO:0007669"/>
    <property type="project" value="InterPro"/>
</dbReference>
<dbReference type="AlphaFoldDB" id="A0A3S7UVB7"/>
<evidence type="ECO:0000256" key="2">
    <source>
        <dbReference type="ARBA" id="ARBA00022679"/>
    </source>
</evidence>
<organism evidence="7">
    <name type="scientific">Pseudenhygromyxa salsuginis</name>
    <dbReference type="NCBI Taxonomy" id="442868"/>
    <lineage>
        <taxon>Bacteria</taxon>
        <taxon>Pseudomonadati</taxon>
        <taxon>Myxococcota</taxon>
        <taxon>Polyangia</taxon>
        <taxon>Nannocystales</taxon>
        <taxon>Nannocystaceae</taxon>
        <taxon>Pseudenhygromyxa</taxon>
    </lineage>
</organism>
<protein>
    <submittedName>
        <fullName evidence="7">Chalcone and stilbene synthase-like protein</fullName>
    </submittedName>
</protein>
<keyword evidence="2" id="KW-0808">Transferase</keyword>
<evidence type="ECO:0000259" key="6">
    <source>
        <dbReference type="Pfam" id="PF02797"/>
    </source>
</evidence>
<feature type="domain" description="Chalcone/stilbene synthase C-terminal" evidence="6">
    <location>
        <begin position="226"/>
        <end position="356"/>
    </location>
</feature>
<evidence type="ECO:0000256" key="4">
    <source>
        <dbReference type="PIRSR" id="PIRSR000451-1"/>
    </source>
</evidence>
<dbReference type="Gene3D" id="3.40.47.10">
    <property type="match status" value="2"/>
</dbReference>
<dbReference type="SUPFAM" id="SSF53901">
    <property type="entry name" value="Thiolase-like"/>
    <property type="match status" value="1"/>
</dbReference>
<dbReference type="PANTHER" id="PTHR11877:SF99">
    <property type="entry name" value="1,3,6,8-TETRAHYDROXYNAPHTHALENE SYNTHASE"/>
    <property type="match status" value="1"/>
</dbReference>